<keyword evidence="9 15" id="KW-0406">Ion transport</keyword>
<dbReference type="PANTHER" id="PTHR33445">
    <property type="entry name" value="ATP SYNTHASE SUBUNIT B', CHLOROPLASTIC"/>
    <property type="match status" value="1"/>
</dbReference>
<evidence type="ECO:0000256" key="6">
    <source>
        <dbReference type="ARBA" id="ARBA00022692"/>
    </source>
</evidence>
<dbReference type="NCBIfam" id="NF006612">
    <property type="entry name" value="PRK09174.1"/>
    <property type="match status" value="1"/>
</dbReference>
<dbReference type="RefSeq" id="WP_374835101.1">
    <property type="nucleotide sequence ID" value="NZ_JBHEEW010000001.1"/>
</dbReference>
<dbReference type="Proteomes" id="UP001597173">
    <property type="component" value="Unassembled WGS sequence"/>
</dbReference>
<evidence type="ECO:0000313" key="19">
    <source>
        <dbReference type="EMBL" id="MFD1327379.1"/>
    </source>
</evidence>
<keyword evidence="6 15" id="KW-0812">Transmembrane</keyword>
<keyword evidence="20" id="KW-1185">Reference proteome</keyword>
<proteinExistence type="inferred from homology"/>
<evidence type="ECO:0000256" key="12">
    <source>
        <dbReference type="ARBA" id="ARBA00025198"/>
    </source>
</evidence>
<keyword evidence="11 15" id="KW-0066">ATP synthesis</keyword>
<reference evidence="20" key="1">
    <citation type="journal article" date="2019" name="Int. J. Syst. Evol. Microbiol.">
        <title>The Global Catalogue of Microorganisms (GCM) 10K type strain sequencing project: providing services to taxonomists for standard genome sequencing and annotation.</title>
        <authorList>
            <consortium name="The Broad Institute Genomics Platform"/>
            <consortium name="The Broad Institute Genome Sequencing Center for Infectious Disease"/>
            <person name="Wu L."/>
            <person name="Ma J."/>
        </authorList>
    </citation>
    <scope>NUCLEOTIDE SEQUENCE [LARGE SCALE GENOMIC DNA]</scope>
    <source>
        <strain evidence="20">CCUG 55609</strain>
    </source>
</reference>
<evidence type="ECO:0000256" key="9">
    <source>
        <dbReference type="ARBA" id="ARBA00023065"/>
    </source>
</evidence>
<evidence type="ECO:0000256" key="17">
    <source>
        <dbReference type="SAM" id="Coils"/>
    </source>
</evidence>
<feature type="coiled-coil region" evidence="17">
    <location>
        <begin position="118"/>
        <end position="189"/>
    </location>
</feature>
<evidence type="ECO:0000256" key="10">
    <source>
        <dbReference type="ARBA" id="ARBA00023136"/>
    </source>
</evidence>
<evidence type="ECO:0000256" key="5">
    <source>
        <dbReference type="ARBA" id="ARBA00022547"/>
    </source>
</evidence>
<dbReference type="InterPro" id="IPR002146">
    <property type="entry name" value="ATP_synth_b/b'su_bac/chlpt"/>
</dbReference>
<evidence type="ECO:0000256" key="16">
    <source>
        <dbReference type="RuleBase" id="RU003848"/>
    </source>
</evidence>
<accession>A0ABW3YSS8</accession>
<dbReference type="Pfam" id="PF00430">
    <property type="entry name" value="ATP-synt_B"/>
    <property type="match status" value="1"/>
</dbReference>
<evidence type="ECO:0000256" key="8">
    <source>
        <dbReference type="ARBA" id="ARBA00022989"/>
    </source>
</evidence>
<keyword evidence="8 15" id="KW-1133">Transmembrane helix</keyword>
<dbReference type="HAMAP" id="MF_01398">
    <property type="entry name" value="ATP_synth_b_bprime"/>
    <property type="match status" value="1"/>
</dbReference>
<feature type="transmembrane region" description="Helical" evidence="15">
    <location>
        <begin position="81"/>
        <end position="100"/>
    </location>
</feature>
<protein>
    <recommendedName>
        <fullName evidence="15">ATP synthase subunit b</fullName>
    </recommendedName>
    <alternativeName>
        <fullName evidence="15">ATP synthase F(0) sector subunit b</fullName>
    </alternativeName>
    <alternativeName>
        <fullName evidence="15">ATPase subunit I</fullName>
    </alternativeName>
    <alternativeName>
        <fullName evidence="15">F-type ATPase subunit b</fullName>
        <shortName evidence="15">F-ATPase subunit b</shortName>
    </alternativeName>
</protein>
<evidence type="ECO:0000256" key="14">
    <source>
        <dbReference type="ARBA" id="ARBA00025830"/>
    </source>
</evidence>
<keyword evidence="4 15" id="KW-1003">Cell membrane</keyword>
<comment type="caution">
    <text evidence="19">The sequence shown here is derived from an EMBL/GenBank/DDBJ whole genome shotgun (WGS) entry which is preliminary data.</text>
</comment>
<evidence type="ECO:0000256" key="13">
    <source>
        <dbReference type="ARBA" id="ARBA00025614"/>
    </source>
</evidence>
<evidence type="ECO:0000256" key="11">
    <source>
        <dbReference type="ARBA" id="ARBA00023310"/>
    </source>
</evidence>
<keyword evidence="10 15" id="KW-0472">Membrane</keyword>
<comment type="function">
    <text evidence="12 15">F(1)F(0) ATP synthase produces ATP from ADP in the presence of a proton or sodium gradient. F-type ATPases consist of two structural domains, F(1) containing the extramembraneous catalytic core and F(0) containing the membrane proton channel, linked together by a central stalk and a peripheral stalk. During catalysis, ATP synthesis in the catalytic domain of F(1) is coupled via a rotary mechanism of the central stalk subunits to proton translocation.</text>
</comment>
<evidence type="ECO:0000313" key="20">
    <source>
        <dbReference type="Proteomes" id="UP001597173"/>
    </source>
</evidence>
<comment type="function">
    <text evidence="13">Component of the F(0) channel, it forms part of the peripheral stalk, linking F(1) to F(0). The b'-subunit is a diverged and duplicated form of b found in plants and photosynthetic bacteria.</text>
</comment>
<evidence type="ECO:0000256" key="18">
    <source>
        <dbReference type="SAM" id="MobiDB-lite"/>
    </source>
</evidence>
<evidence type="ECO:0000256" key="2">
    <source>
        <dbReference type="ARBA" id="ARBA00005513"/>
    </source>
</evidence>
<comment type="subcellular location">
    <subcellularLocation>
        <location evidence="1">Cell inner membrane</location>
        <topology evidence="1">Single-pass membrane protein</topology>
    </subcellularLocation>
    <subcellularLocation>
        <location evidence="15">Cell membrane</location>
        <topology evidence="15">Single-pass membrane protein</topology>
    </subcellularLocation>
</comment>
<gene>
    <name evidence="15" type="primary">atpF</name>
    <name evidence="19" type="ORF">ACFQ33_05670</name>
</gene>
<keyword evidence="17" id="KW-0175">Coiled coil</keyword>
<keyword evidence="7 15" id="KW-0375">Hydrogen ion transport</keyword>
<dbReference type="PANTHER" id="PTHR33445:SF1">
    <property type="entry name" value="ATP SYNTHASE SUBUNIT B"/>
    <property type="match status" value="1"/>
</dbReference>
<keyword evidence="3 15" id="KW-0813">Transport</keyword>
<dbReference type="EMBL" id="JBHTNF010000002">
    <property type="protein sequence ID" value="MFD1327379.1"/>
    <property type="molecule type" value="Genomic_DNA"/>
</dbReference>
<evidence type="ECO:0000256" key="3">
    <source>
        <dbReference type="ARBA" id="ARBA00022448"/>
    </source>
</evidence>
<comment type="similarity">
    <text evidence="2 15 16">Belongs to the ATPase B chain family.</text>
</comment>
<dbReference type="CDD" id="cd06503">
    <property type="entry name" value="ATP-synt_Fo_b"/>
    <property type="match status" value="1"/>
</dbReference>
<evidence type="ECO:0000256" key="15">
    <source>
        <dbReference type="HAMAP-Rule" id="MF_01398"/>
    </source>
</evidence>
<feature type="compositionally biased region" description="Low complexity" evidence="18">
    <location>
        <begin position="27"/>
        <end position="49"/>
    </location>
</feature>
<sequence length="229" mass="23610">MSATAAKAESIPFTIAQAETTTETHDAAPAGDAHQAAPATDAQGAAAPTGELHTETGVAHGEAPGSGVFPPFDASTFPSQLLWLAITFGIFYLIMSKIIVPRVGSILETRHDRIAQDLDEAARLKTEADNAISTYEKELADARTKGHAIASEARDAAKAKADAERLKIEESLNGKIAAAETRIAGIKEKALADVGAIAEETAAAVVEQLIGGKTTKAEIAAAVKSAAAK</sequence>
<name>A0ABW3YSS8_MYCRA</name>
<dbReference type="InterPro" id="IPR050059">
    <property type="entry name" value="ATP_synthase_B_chain"/>
</dbReference>
<evidence type="ECO:0000256" key="4">
    <source>
        <dbReference type="ARBA" id="ARBA00022475"/>
    </source>
</evidence>
<evidence type="ECO:0000256" key="7">
    <source>
        <dbReference type="ARBA" id="ARBA00022781"/>
    </source>
</evidence>
<comment type="subunit">
    <text evidence="14 15">F-type ATPases have 2 components, F(1) - the catalytic core - and F(0) - the membrane proton channel. F(1) has five subunits: alpha(3), beta(3), gamma(1), delta(1), epsilon(1). F(0) has three main subunits: a(1), b(2) and c(10-14). The alpha and beta chains form an alternating ring which encloses part of the gamma chain. F(1) is attached to F(0) by a central stalk formed by the gamma and epsilon chains, while a peripheral stalk is formed by the delta and b chains.</text>
</comment>
<feature type="region of interest" description="Disordered" evidence="18">
    <location>
        <begin position="22"/>
        <end position="49"/>
    </location>
</feature>
<evidence type="ECO:0000256" key="1">
    <source>
        <dbReference type="ARBA" id="ARBA00004377"/>
    </source>
</evidence>
<organism evidence="19 20">
    <name type="scientific">Mycoplana ramosa</name>
    <name type="common">Mycoplana bullata</name>
    <dbReference type="NCBI Taxonomy" id="40837"/>
    <lineage>
        <taxon>Bacteria</taxon>
        <taxon>Pseudomonadati</taxon>
        <taxon>Pseudomonadota</taxon>
        <taxon>Alphaproteobacteria</taxon>
        <taxon>Hyphomicrobiales</taxon>
        <taxon>Rhizobiaceae</taxon>
        <taxon>Mycoplana</taxon>
    </lineage>
</organism>
<keyword evidence="5 15" id="KW-0138">CF(0)</keyword>